<reference evidence="1 2" key="1">
    <citation type="submission" date="2013-01" db="EMBL/GenBank/DDBJ databases">
        <authorList>
            <person name="Harkins D.M."/>
            <person name="Durkin A.S."/>
            <person name="Brinkac L.M."/>
            <person name="Haft D.H."/>
            <person name="Selengut J.D."/>
            <person name="Sanka R."/>
            <person name="DePew J."/>
            <person name="Purushe J."/>
            <person name="Picardeau M."/>
            <person name="Werts C."/>
            <person name="Goarant C."/>
            <person name="Vinetz J.M."/>
            <person name="Sutton G.G."/>
            <person name="Nierman W.C."/>
            <person name="Fouts D.E."/>
        </authorList>
    </citation>
    <scope>NUCLEOTIDE SEQUENCE [LARGE SCALE GENOMIC DNA]</scope>
    <source>
        <strain evidence="1 2">200901868</strain>
    </source>
</reference>
<dbReference type="STRING" id="1192866.LEP1GSC133_1858"/>
<organism evidence="1 2">
    <name type="scientific">Leptospira borgpetersenii serovar Pomona str. 200901868</name>
    <dbReference type="NCBI Taxonomy" id="1192866"/>
    <lineage>
        <taxon>Bacteria</taxon>
        <taxon>Pseudomonadati</taxon>
        <taxon>Spirochaetota</taxon>
        <taxon>Spirochaetia</taxon>
        <taxon>Leptospirales</taxon>
        <taxon>Leptospiraceae</taxon>
        <taxon>Leptospira</taxon>
    </lineage>
</organism>
<name>M6WB52_LEPBO</name>
<comment type="caution">
    <text evidence="1">The sequence shown here is derived from an EMBL/GenBank/DDBJ whole genome shotgun (WGS) entry which is preliminary data.</text>
</comment>
<protein>
    <submittedName>
        <fullName evidence="1">Uncharacterized protein</fullName>
    </submittedName>
</protein>
<dbReference type="EMBL" id="AKWF02000077">
    <property type="protein sequence ID" value="EMO62444.1"/>
    <property type="molecule type" value="Genomic_DNA"/>
</dbReference>
<dbReference type="Proteomes" id="UP000012159">
    <property type="component" value="Unassembled WGS sequence"/>
</dbReference>
<evidence type="ECO:0000313" key="1">
    <source>
        <dbReference type="EMBL" id="EMO62444.1"/>
    </source>
</evidence>
<dbReference type="AlphaFoldDB" id="M6WB52"/>
<proteinExistence type="predicted"/>
<evidence type="ECO:0000313" key="2">
    <source>
        <dbReference type="Proteomes" id="UP000012159"/>
    </source>
</evidence>
<gene>
    <name evidence="1" type="ORF">LEP1GSC133_1858</name>
</gene>
<sequence>MFVYIRVVENSTVQFNKTALELVPKHEKKSAQSFHKFVIGRMNSRRSVVYVCYNGFYRWNILVGVPTPEVLGQVLIDRFHETDEELIF</sequence>
<accession>M6WB52</accession>